<organism evidence="4 5">
    <name type="scientific">Corynebacterium uterequi</name>
    <dbReference type="NCBI Taxonomy" id="1072256"/>
    <lineage>
        <taxon>Bacteria</taxon>
        <taxon>Bacillati</taxon>
        <taxon>Actinomycetota</taxon>
        <taxon>Actinomycetes</taxon>
        <taxon>Mycobacteriales</taxon>
        <taxon>Corynebacteriaceae</taxon>
        <taxon>Corynebacterium</taxon>
    </lineage>
</organism>
<sequence>MSSSTAASVHADDPQSSTITGTLRDCTPGGKGRRKLSEGDIAVVDAADISRREAQFLADRRPAAVVNIGEFATGALPNFGPLMLLDAGVVLFEGAGPELRGAFRDGARKGAVTEHGHVFNGKNKVASAEPVTREDSERLYDEGRITLIEQLEATSGNTVEFVTSEAPLFVDGLGVPELVEDFGGRKVLIVAPGVEGTDYLRRLRNFIREYEPVIIGVGTAADDVLEAGYSLDFVVGNPQGMSAPALRSGARVILPADPDGTAAGLERIQDLGVGAMTFPAAVTNETDLAILLASFNDADLIVLAGEPLLLHDVFARHPQAGPSTILTHLQASPRLIHADAIVKLYAINSGPSLGWLWALLGIIVAVATVLAVVGFGGDDTFVNNLINTWNSVALWFQNLIGVRK</sequence>
<evidence type="ECO:0000259" key="3">
    <source>
        <dbReference type="Pfam" id="PF12555"/>
    </source>
</evidence>
<dbReference type="OrthoDB" id="5169996at2"/>
<evidence type="ECO:0000256" key="2">
    <source>
        <dbReference type="SAM" id="Phobius"/>
    </source>
</evidence>
<evidence type="ECO:0000313" key="5">
    <source>
        <dbReference type="Proteomes" id="UP000035548"/>
    </source>
</evidence>
<evidence type="ECO:0000313" key="4">
    <source>
        <dbReference type="EMBL" id="AKK11036.1"/>
    </source>
</evidence>
<reference evidence="4 5" key="1">
    <citation type="journal article" date="2015" name="Genome Announc.">
        <title>Virulence Factor Genes Detected in the Complete Genome Sequence of Corynebacterium uterequi DSM 45634, Isolated from the Uterus of a Maiden Mare.</title>
        <authorList>
            <person name="Ruckert C."/>
            <person name="Kriete M."/>
            <person name="Jaenicke S."/>
            <person name="Winkler A."/>
            <person name="Tauch A."/>
        </authorList>
    </citation>
    <scope>NUCLEOTIDE SEQUENCE [LARGE SCALE GENOMIC DNA]</scope>
    <source>
        <strain evidence="4 5">DSM 45634</strain>
    </source>
</reference>
<accession>A0A0G3HCC6</accession>
<evidence type="ECO:0000256" key="1">
    <source>
        <dbReference type="SAM" id="MobiDB-lite"/>
    </source>
</evidence>
<keyword evidence="2" id="KW-0812">Transmembrane</keyword>
<dbReference type="NCBIfam" id="NF040608">
    <property type="entry name" value="division_SteA"/>
    <property type="match status" value="1"/>
</dbReference>
<keyword evidence="2" id="KW-0472">Membrane</keyword>
<dbReference type="KEGG" id="cut:CUTER_05190"/>
<name>A0A0G3HCC6_9CORY</name>
<dbReference type="Pfam" id="PF12555">
    <property type="entry name" value="SteA-like_C"/>
    <property type="match status" value="1"/>
</dbReference>
<keyword evidence="5" id="KW-1185">Reference proteome</keyword>
<feature type="transmembrane region" description="Helical" evidence="2">
    <location>
        <begin position="355"/>
        <end position="375"/>
    </location>
</feature>
<reference evidence="5" key="2">
    <citation type="submission" date="2015-05" db="EMBL/GenBank/DDBJ databases">
        <title>Complete genome sequence of Corynebacterium uterequi DSM 45634, isolated from the uterus of a maiden mare.</title>
        <authorList>
            <person name="Ruckert C."/>
            <person name="Albersmeier A."/>
            <person name="Winkler A."/>
            <person name="Tauch A."/>
        </authorList>
    </citation>
    <scope>NUCLEOTIDE SEQUENCE [LARGE SCALE GENOMIC DNA]</scope>
    <source>
        <strain evidence="5">DSM 45634</strain>
    </source>
</reference>
<dbReference type="STRING" id="1072256.CUTER_05190"/>
<dbReference type="InterPro" id="IPR047795">
    <property type="entry name" value="Put_SteA-like"/>
</dbReference>
<dbReference type="RefSeq" id="WP_047259517.1">
    <property type="nucleotide sequence ID" value="NZ_CP011546.1"/>
</dbReference>
<gene>
    <name evidence="4" type="ORF">CUTER_05190</name>
</gene>
<dbReference type="EMBL" id="CP011546">
    <property type="protein sequence ID" value="AKK11036.1"/>
    <property type="molecule type" value="Genomic_DNA"/>
</dbReference>
<feature type="domain" description="SteA-like C-terminal" evidence="3">
    <location>
        <begin position="340"/>
        <end position="393"/>
    </location>
</feature>
<protein>
    <submittedName>
        <fullName evidence="4">Putative membrane-anchored protein</fullName>
    </submittedName>
</protein>
<dbReference type="PATRIC" id="fig|1072256.5.peg.1026"/>
<keyword evidence="2" id="KW-1133">Transmembrane helix</keyword>
<dbReference type="AlphaFoldDB" id="A0A0G3HCC6"/>
<dbReference type="Proteomes" id="UP000035548">
    <property type="component" value="Chromosome"/>
</dbReference>
<dbReference type="InterPro" id="IPR022215">
    <property type="entry name" value="SteA-like_C"/>
</dbReference>
<feature type="region of interest" description="Disordered" evidence="1">
    <location>
        <begin position="1"/>
        <end position="35"/>
    </location>
</feature>
<proteinExistence type="predicted"/>